<evidence type="ECO:0000313" key="4">
    <source>
        <dbReference type="Proteomes" id="UP000203368"/>
    </source>
</evidence>
<dbReference type="Gene3D" id="3.40.50.300">
    <property type="entry name" value="P-loop containing nucleotide triphosphate hydrolases"/>
    <property type="match status" value="1"/>
</dbReference>
<dbReference type="EMBL" id="KT372002">
    <property type="protein sequence ID" value="ALA06500.1"/>
    <property type="molecule type" value="Genomic_DNA"/>
</dbReference>
<evidence type="ECO:0000313" key="3">
    <source>
        <dbReference type="EMBL" id="ALA06500.1"/>
    </source>
</evidence>
<keyword evidence="3" id="KW-0347">Helicase</keyword>
<accession>A0A0K2CLN4</accession>
<dbReference type="RefSeq" id="YP_009189706.1">
    <property type="nucleotide sequence ID" value="NC_028677.1"/>
</dbReference>
<reference evidence="3 4" key="1">
    <citation type="submission" date="2015-08" db="EMBL/GenBank/DDBJ databases">
        <authorList>
            <person name="Adesuyi A.O."/>
            <person name="Belay S."/>
            <person name="Corso A.D."/>
            <person name="Debo C.J."/>
            <person name="Downie J."/>
            <person name="Durmaz C."/>
            <person name="Espinoza J.R."/>
            <person name="Gilliam M.L."/>
            <person name="Gooden M.C."/>
            <person name="Hervey R.L."/>
            <person name="Ilanchezhian M."/>
            <person name="Kamara A."/>
            <person name="Lanao D.A."/>
            <person name="Malapati S.H."/>
            <person name="Moondra S."/>
            <person name="Mattei A.M."/>
            <person name="May C.J."/>
            <person name="Modlin S.E."/>
            <person name="Sadik I."/>
            <person name="Saulenas K.M."/>
            <person name="Allen E.A."/>
            <person name="Whitaker A.L."/>
            <person name="Awate O.A."/>
            <person name="Gray V.C."/>
            <person name="Buchser W.J."/>
            <person name="Saha M.S."/>
            <person name="Delesalle V.A."/>
            <person name="Bradley K.W."/>
            <person name="Asai D.J."/>
            <person name="Bowman C.A."/>
            <person name="Russell D.A."/>
            <person name="Pope W.H."/>
            <person name="Jacobs-Sera D."/>
            <person name="Hendrix R.W."/>
            <person name="Hatfull G.F."/>
        </authorList>
    </citation>
    <scope>NUCLEOTIDE SEQUENCE [LARGE SCALE GENOMIC DNA]</scope>
</reference>
<keyword evidence="3" id="KW-0547">Nucleotide-binding</keyword>
<dbReference type="OrthoDB" id="5532at10239"/>
<dbReference type="Pfam" id="PF03796">
    <property type="entry name" value="DnaB_C"/>
    <property type="match status" value="1"/>
</dbReference>
<dbReference type="InterPro" id="IPR007694">
    <property type="entry name" value="DNA_helicase_DnaB-like_C"/>
</dbReference>
<evidence type="ECO:0000256" key="1">
    <source>
        <dbReference type="SAM" id="MobiDB-lite"/>
    </source>
</evidence>
<feature type="domain" description="SF4 helicase" evidence="2">
    <location>
        <begin position="29"/>
        <end position="260"/>
    </location>
</feature>
<dbReference type="SUPFAM" id="SSF52540">
    <property type="entry name" value="P-loop containing nucleoside triphosphate hydrolases"/>
    <property type="match status" value="1"/>
</dbReference>
<evidence type="ECO:0000259" key="2">
    <source>
        <dbReference type="Pfam" id="PF03796"/>
    </source>
</evidence>
<dbReference type="GO" id="GO:0006260">
    <property type="term" value="P:DNA replication"/>
    <property type="evidence" value="ECO:0007669"/>
    <property type="project" value="InterPro"/>
</dbReference>
<protein>
    <submittedName>
        <fullName evidence="3">DnaB-like dsDNA helicase</fullName>
    </submittedName>
</protein>
<dbReference type="KEGG" id="vg:26518008"/>
<name>A0A0K2CLN4_9CAUD</name>
<gene>
    <name evidence="3" type="ORF">SEA_COSMICSANS_53</name>
</gene>
<feature type="compositionally biased region" description="Polar residues" evidence="1">
    <location>
        <begin position="281"/>
        <end position="293"/>
    </location>
</feature>
<organism evidence="3 4">
    <name type="scientific">Rhodococcus phage CosmicSans</name>
    <dbReference type="NCBI Taxonomy" id="1701851"/>
    <lineage>
        <taxon>Viruses</taxon>
        <taxon>Duplodnaviria</taxon>
        <taxon>Heunggongvirae</taxon>
        <taxon>Uroviricota</taxon>
        <taxon>Caudoviricetes</taxon>
        <taxon>Rerduovirus</taxon>
        <taxon>Rerduovirus RER2</taxon>
    </lineage>
</organism>
<proteinExistence type="predicted"/>
<dbReference type="InterPro" id="IPR027417">
    <property type="entry name" value="P-loop_NTPase"/>
</dbReference>
<dbReference type="GO" id="GO:0005524">
    <property type="term" value="F:ATP binding"/>
    <property type="evidence" value="ECO:0007669"/>
    <property type="project" value="InterPro"/>
</dbReference>
<dbReference type="Proteomes" id="UP000203368">
    <property type="component" value="Segment"/>
</dbReference>
<keyword evidence="3" id="KW-0067">ATP-binding</keyword>
<feature type="region of interest" description="Disordered" evidence="1">
    <location>
        <begin position="258"/>
        <end position="293"/>
    </location>
</feature>
<dbReference type="GeneID" id="26518008"/>
<keyword evidence="3" id="KW-0378">Hydrolase</keyword>
<dbReference type="GO" id="GO:0003678">
    <property type="term" value="F:DNA helicase activity"/>
    <property type="evidence" value="ECO:0007669"/>
    <property type="project" value="InterPro"/>
</dbReference>
<sequence length="293" mass="31946">MHTLLQSATVRGKAGQPLPAVWSSLGQKGTLFRRGQLSLVAAGPGVGKSAFILNYALKARVATLYFSADSDAFVQLTRSVSILADKHVKESTKLVIEDRLDEVSEELSSVPIRFNYSSSPTIQIIEDEVESYFETYGDFPDLIVIDNVLDVLIGGSEEGGYSGLEDLMSYLHDMARLTESCVVGLHHVTGTYNDADKPIPLSGVKGQITRVPEMVLTLHKQTSEYGPDTICVSTVKNRAEKADPSGNDIVELDFQGEYMNITDAQDDTSRGPGNETEDSSDSYQPNTTPSIWD</sequence>